<dbReference type="InterPro" id="IPR036412">
    <property type="entry name" value="HAD-like_sf"/>
</dbReference>
<dbReference type="Pfam" id="PF00702">
    <property type="entry name" value="Hydrolase"/>
    <property type="match status" value="1"/>
</dbReference>
<organism evidence="2">
    <name type="scientific">Streptomyces sp. Y1</name>
    <dbReference type="NCBI Taxonomy" id="3238634"/>
    <lineage>
        <taxon>Bacteria</taxon>
        <taxon>Bacillati</taxon>
        <taxon>Actinomycetota</taxon>
        <taxon>Actinomycetes</taxon>
        <taxon>Kitasatosporales</taxon>
        <taxon>Streptomycetaceae</taxon>
        <taxon>Streptomyces</taxon>
    </lineage>
</organism>
<dbReference type="InterPro" id="IPR051540">
    <property type="entry name" value="S-2-haloacid_dehalogenase"/>
</dbReference>
<dbReference type="SFLD" id="SFLDG01129">
    <property type="entry name" value="C1.5:_HAD__Beta-PGM__Phosphata"/>
    <property type="match status" value="1"/>
</dbReference>
<proteinExistence type="predicted"/>
<evidence type="ECO:0000313" key="2">
    <source>
        <dbReference type="EMBL" id="XDQ77390.1"/>
    </source>
</evidence>
<dbReference type="SFLD" id="SFLDS00003">
    <property type="entry name" value="Haloacid_Dehalogenase"/>
    <property type="match status" value="1"/>
</dbReference>
<dbReference type="GO" id="GO:0016787">
    <property type="term" value="F:hydrolase activity"/>
    <property type="evidence" value="ECO:0007669"/>
    <property type="project" value="UniProtKB-KW"/>
</dbReference>
<dbReference type="PANTHER" id="PTHR43316:SF3">
    <property type="entry name" value="HALOACID DEHALOGENASE, TYPE II (AFU_ORTHOLOGUE AFUA_2G07750)-RELATED"/>
    <property type="match status" value="1"/>
</dbReference>
<protein>
    <submittedName>
        <fullName evidence="2">HAD family hydrolase</fullName>
        <ecNumber evidence="2">3.1.3.-</ecNumber>
    </submittedName>
</protein>
<dbReference type="InterPro" id="IPR006439">
    <property type="entry name" value="HAD-SF_hydro_IA"/>
</dbReference>
<dbReference type="EC" id="3.1.3.-" evidence="2"/>
<dbReference type="InterPro" id="IPR023214">
    <property type="entry name" value="HAD_sf"/>
</dbReference>
<accession>A0AB39TG13</accession>
<dbReference type="PANTHER" id="PTHR43316">
    <property type="entry name" value="HYDROLASE, HALOACID DELAHOGENASE-RELATED"/>
    <property type="match status" value="1"/>
</dbReference>
<dbReference type="Gene3D" id="3.40.50.1000">
    <property type="entry name" value="HAD superfamily/HAD-like"/>
    <property type="match status" value="1"/>
</dbReference>
<dbReference type="EMBL" id="CP163445">
    <property type="protein sequence ID" value="XDQ77390.1"/>
    <property type="molecule type" value="Genomic_DNA"/>
</dbReference>
<reference evidence="2" key="1">
    <citation type="submission" date="2024-07" db="EMBL/GenBank/DDBJ databases">
        <authorList>
            <person name="Yu S.T."/>
        </authorList>
    </citation>
    <scope>NUCLEOTIDE SEQUENCE</scope>
    <source>
        <strain evidence="2">Y1</strain>
    </source>
</reference>
<dbReference type="SUPFAM" id="SSF56784">
    <property type="entry name" value="HAD-like"/>
    <property type="match status" value="1"/>
</dbReference>
<sequence length="256" mass="27720">MPVLPPPRTRAVVLDFYGTLVRMVEPLPPDHRTLFERRGLAVQGARWGDQWAVGPAEGEQHAAHSVSETAYHRWELDRLRRRARACGVPAGELAGLVEEIDRAMKAVRLELFEDVRPVLGELRERGLLVGVCSNWFWNLEDCVEELGLGAVVDVVVGSARAGARKPHPLIYRALLERCGLPPGDVLFVGDMWAPDVLGPLAAGMRPVHLCRPDPAVRGAEPPLPAGAARIRGLRDLLRRADCRADGGGAAGPAGCG</sequence>
<dbReference type="PRINTS" id="PR00413">
    <property type="entry name" value="HADHALOGNASE"/>
</dbReference>
<dbReference type="RefSeq" id="WP_369182257.1">
    <property type="nucleotide sequence ID" value="NZ_CP163445.1"/>
</dbReference>
<evidence type="ECO:0000256" key="1">
    <source>
        <dbReference type="ARBA" id="ARBA00022801"/>
    </source>
</evidence>
<gene>
    <name evidence="2" type="ORF">AB2U05_02270</name>
</gene>
<keyword evidence="1 2" id="KW-0378">Hydrolase</keyword>
<name>A0AB39TG13_9ACTN</name>
<dbReference type="AlphaFoldDB" id="A0AB39TG13"/>